<evidence type="ECO:0000259" key="16">
    <source>
        <dbReference type="Pfam" id="PF00365"/>
    </source>
</evidence>
<reference evidence="17" key="2">
    <citation type="journal article" date="2021" name="PeerJ">
        <title>Extensive microbial diversity within the chicken gut microbiome revealed by metagenomics and culture.</title>
        <authorList>
            <person name="Gilroy R."/>
            <person name="Ravi A."/>
            <person name="Getino M."/>
            <person name="Pursley I."/>
            <person name="Horton D.L."/>
            <person name="Alikhan N.F."/>
            <person name="Baker D."/>
            <person name="Gharbi K."/>
            <person name="Hall N."/>
            <person name="Watson M."/>
            <person name="Adriaenssens E.M."/>
            <person name="Foster-Nyarko E."/>
            <person name="Jarju S."/>
            <person name="Secka A."/>
            <person name="Antonio M."/>
            <person name="Oren A."/>
            <person name="Chaudhuri R.R."/>
            <person name="La Ragione R."/>
            <person name="Hildebrand F."/>
            <person name="Pallen M.J."/>
        </authorList>
    </citation>
    <scope>NUCLEOTIDE SEQUENCE</scope>
    <source>
        <strain evidence="17">ChiW17-6978</strain>
    </source>
</reference>
<comment type="subcellular location">
    <subcellularLocation>
        <location evidence="3 15">Cytoplasm</location>
    </subcellularLocation>
</comment>
<comment type="cofactor">
    <cofactor evidence="1 15">
        <name>Mg(2+)</name>
        <dbReference type="ChEBI" id="CHEBI:18420"/>
    </cofactor>
</comment>
<dbReference type="PRINTS" id="PR00476">
    <property type="entry name" value="PHFRCTKINASE"/>
</dbReference>
<dbReference type="GO" id="GO:0005524">
    <property type="term" value="F:ATP binding"/>
    <property type="evidence" value="ECO:0007669"/>
    <property type="project" value="UniProtKB-UniRule"/>
</dbReference>
<dbReference type="Pfam" id="PF00365">
    <property type="entry name" value="PFK"/>
    <property type="match status" value="1"/>
</dbReference>
<dbReference type="GO" id="GO:0061621">
    <property type="term" value="P:canonical glycolysis"/>
    <property type="evidence" value="ECO:0007669"/>
    <property type="project" value="TreeGrafter"/>
</dbReference>
<name>A0A9D1KJC8_9MOLU</name>
<evidence type="ECO:0000256" key="6">
    <source>
        <dbReference type="ARBA" id="ARBA00022533"/>
    </source>
</evidence>
<feature type="binding site" description="in other chain" evidence="15">
    <location>
        <position position="224"/>
    </location>
    <ligand>
        <name>substrate</name>
        <note>ligand shared between dimeric partners</note>
    </ligand>
</feature>
<evidence type="ECO:0000256" key="14">
    <source>
        <dbReference type="ARBA" id="ARBA00048070"/>
    </source>
</evidence>
<comment type="caution">
    <text evidence="17">The sequence shown here is derived from an EMBL/GenBank/DDBJ whole genome shotgun (WGS) entry which is preliminary data.</text>
</comment>
<evidence type="ECO:0000256" key="15">
    <source>
        <dbReference type="HAMAP-Rule" id="MF_00339"/>
    </source>
</evidence>
<evidence type="ECO:0000256" key="12">
    <source>
        <dbReference type="ARBA" id="ARBA00022842"/>
    </source>
</evidence>
<dbReference type="GO" id="GO:0016208">
    <property type="term" value="F:AMP binding"/>
    <property type="evidence" value="ECO:0007669"/>
    <property type="project" value="TreeGrafter"/>
</dbReference>
<dbReference type="SUPFAM" id="SSF53784">
    <property type="entry name" value="Phosphofructokinase"/>
    <property type="match status" value="1"/>
</dbReference>
<keyword evidence="5 15" id="KW-0963">Cytoplasm</keyword>
<feature type="binding site" description="in other chain" evidence="15">
    <location>
        <begin position="127"/>
        <end position="129"/>
    </location>
    <ligand>
        <name>substrate</name>
        <note>ligand shared between dimeric partners</note>
    </ligand>
</feature>
<dbReference type="GO" id="GO:0042802">
    <property type="term" value="F:identical protein binding"/>
    <property type="evidence" value="ECO:0007669"/>
    <property type="project" value="TreeGrafter"/>
</dbReference>
<feature type="binding site" description="in other chain" evidence="15">
    <location>
        <position position="156"/>
    </location>
    <ligand>
        <name>ADP</name>
        <dbReference type="ChEBI" id="CHEBI:456216"/>
        <note>allosteric activator; ligand shared between dimeric partners</note>
    </ligand>
</feature>
<dbReference type="Gene3D" id="3.40.50.460">
    <property type="entry name" value="Phosphofructokinase domain"/>
    <property type="match status" value="1"/>
</dbReference>
<evidence type="ECO:0000313" key="17">
    <source>
        <dbReference type="EMBL" id="HIT50357.1"/>
    </source>
</evidence>
<dbReference type="GO" id="GO:0046872">
    <property type="term" value="F:metal ion binding"/>
    <property type="evidence" value="ECO:0007669"/>
    <property type="project" value="UniProtKB-KW"/>
</dbReference>
<dbReference type="PANTHER" id="PTHR13697">
    <property type="entry name" value="PHOSPHOFRUCTOKINASE"/>
    <property type="match status" value="1"/>
</dbReference>
<gene>
    <name evidence="15 17" type="primary">pfkA</name>
    <name evidence="17" type="ORF">IAD46_04960</name>
</gene>
<dbReference type="GO" id="GO:0048029">
    <property type="term" value="F:monosaccharide binding"/>
    <property type="evidence" value="ECO:0007669"/>
    <property type="project" value="TreeGrafter"/>
</dbReference>
<dbReference type="InterPro" id="IPR012828">
    <property type="entry name" value="PFKA_ATP_prok"/>
</dbReference>
<feature type="binding site" evidence="15">
    <location>
        <position position="164"/>
    </location>
    <ligand>
        <name>substrate</name>
        <note>ligand shared between dimeric partners</note>
    </ligand>
</feature>
<evidence type="ECO:0000313" key="18">
    <source>
        <dbReference type="Proteomes" id="UP000886758"/>
    </source>
</evidence>
<organism evidence="17 18">
    <name type="scientific">Candidatus Pelethenecus faecipullorum</name>
    <dbReference type="NCBI Taxonomy" id="2840900"/>
    <lineage>
        <taxon>Bacteria</taxon>
        <taxon>Bacillati</taxon>
        <taxon>Mycoplasmatota</taxon>
        <taxon>Mollicutes</taxon>
        <taxon>Candidatus Pelethenecus</taxon>
    </lineage>
</organism>
<dbReference type="HAMAP" id="MF_00339">
    <property type="entry name" value="Phosphofructokinase_I_B1"/>
    <property type="match status" value="1"/>
</dbReference>
<dbReference type="InterPro" id="IPR022953">
    <property type="entry name" value="ATP_PFK"/>
</dbReference>
<evidence type="ECO:0000256" key="4">
    <source>
        <dbReference type="ARBA" id="ARBA00004679"/>
    </source>
</evidence>
<feature type="binding site" evidence="15">
    <location>
        <begin position="104"/>
        <end position="107"/>
    </location>
    <ligand>
        <name>ATP</name>
        <dbReference type="ChEBI" id="CHEBI:30616"/>
    </ligand>
</feature>
<evidence type="ECO:0000256" key="11">
    <source>
        <dbReference type="ARBA" id="ARBA00022840"/>
    </source>
</evidence>
<evidence type="ECO:0000256" key="7">
    <source>
        <dbReference type="ARBA" id="ARBA00022679"/>
    </source>
</evidence>
<dbReference type="NCBIfam" id="NF002872">
    <property type="entry name" value="PRK03202.1"/>
    <property type="match status" value="1"/>
</dbReference>
<dbReference type="GO" id="GO:0070095">
    <property type="term" value="F:fructose-6-phosphate binding"/>
    <property type="evidence" value="ECO:0007669"/>
    <property type="project" value="TreeGrafter"/>
</dbReference>
<feature type="binding site" evidence="15">
    <location>
        <position position="105"/>
    </location>
    <ligand>
        <name>Mg(2+)</name>
        <dbReference type="ChEBI" id="CHEBI:18420"/>
        <note>catalytic</note>
    </ligand>
</feature>
<comment type="pathway">
    <text evidence="4 15">Carbohydrate degradation; glycolysis; D-glyceraldehyde 3-phosphate and glycerone phosphate from D-glucose: step 3/4.</text>
</comment>
<keyword evidence="12 15" id="KW-0460">Magnesium</keyword>
<dbReference type="FunFam" id="3.40.50.460:FF:000002">
    <property type="entry name" value="ATP-dependent 6-phosphofructokinase"/>
    <property type="match status" value="1"/>
</dbReference>
<dbReference type="InterPro" id="IPR012003">
    <property type="entry name" value="ATP_PFK_prok-type"/>
</dbReference>
<evidence type="ECO:0000256" key="5">
    <source>
        <dbReference type="ARBA" id="ARBA00022490"/>
    </source>
</evidence>
<dbReference type="EC" id="2.7.1.11" evidence="15"/>
<dbReference type="GO" id="GO:0003872">
    <property type="term" value="F:6-phosphofructokinase activity"/>
    <property type="evidence" value="ECO:0007669"/>
    <property type="project" value="UniProtKB-UniRule"/>
</dbReference>
<feature type="binding site" description="in other chain" evidence="15">
    <location>
        <begin position="251"/>
        <end position="254"/>
    </location>
    <ligand>
        <name>substrate</name>
        <note>ligand shared between dimeric partners</note>
    </ligand>
</feature>
<evidence type="ECO:0000256" key="9">
    <source>
        <dbReference type="ARBA" id="ARBA00022741"/>
    </source>
</evidence>
<evidence type="ECO:0000256" key="10">
    <source>
        <dbReference type="ARBA" id="ARBA00022777"/>
    </source>
</evidence>
<dbReference type="NCBIfam" id="TIGR02482">
    <property type="entry name" value="PFKA_ATP"/>
    <property type="match status" value="1"/>
</dbReference>
<accession>A0A9D1KJC8</accession>
<keyword evidence="11 15" id="KW-0067">ATP-binding</keyword>
<feature type="domain" description="Phosphofructokinase" evidence="16">
    <location>
        <begin position="5"/>
        <end position="277"/>
    </location>
</feature>
<keyword evidence="7 15" id="KW-0808">Transferase</keyword>
<comment type="subunit">
    <text evidence="15">Homotetramer.</text>
</comment>
<evidence type="ECO:0000256" key="8">
    <source>
        <dbReference type="ARBA" id="ARBA00022723"/>
    </source>
</evidence>
<dbReference type="AlphaFoldDB" id="A0A9D1KJC8"/>
<dbReference type="GO" id="GO:0006002">
    <property type="term" value="P:fructose 6-phosphate metabolic process"/>
    <property type="evidence" value="ECO:0007669"/>
    <property type="project" value="UniProtKB-UniRule"/>
</dbReference>
<evidence type="ECO:0000256" key="3">
    <source>
        <dbReference type="ARBA" id="ARBA00004496"/>
    </source>
</evidence>
<comment type="similarity">
    <text evidence="15">Belongs to the phosphofructokinase type A (PFKA) family. ATP-dependent PFK group I subfamily. Prokaryotic clade 'B1' sub-subfamily.</text>
</comment>
<dbReference type="InterPro" id="IPR000023">
    <property type="entry name" value="Phosphofructokinase_dom"/>
</dbReference>
<dbReference type="PANTHER" id="PTHR13697:SF4">
    <property type="entry name" value="ATP-DEPENDENT 6-PHOSPHOFRUCTOKINASE"/>
    <property type="match status" value="1"/>
</dbReference>
<keyword evidence="8 15" id="KW-0479">Metal-binding</keyword>
<dbReference type="Proteomes" id="UP000886758">
    <property type="component" value="Unassembled WGS sequence"/>
</dbReference>
<dbReference type="GO" id="GO:0005945">
    <property type="term" value="C:6-phosphofructokinase complex"/>
    <property type="evidence" value="ECO:0007669"/>
    <property type="project" value="TreeGrafter"/>
</dbReference>
<feature type="binding site" evidence="15">
    <location>
        <position position="245"/>
    </location>
    <ligand>
        <name>substrate</name>
        <note>ligand shared between dimeric partners</note>
    </ligand>
</feature>
<dbReference type="InterPro" id="IPR035966">
    <property type="entry name" value="PKF_sf"/>
</dbReference>
<feature type="binding site" evidence="15">
    <location>
        <position position="13"/>
    </location>
    <ligand>
        <name>ATP</name>
        <dbReference type="ChEBI" id="CHEBI:30616"/>
    </ligand>
</feature>
<comment type="caution">
    <text evidence="15">Lacks conserved residue(s) required for the propagation of feature annotation.</text>
</comment>
<feature type="active site" description="Proton acceptor" evidence="15">
    <location>
        <position position="129"/>
    </location>
</feature>
<keyword evidence="10 15" id="KW-0418">Kinase</keyword>
<feature type="binding site" description="in other chain" evidence="15">
    <location>
        <begin position="187"/>
        <end position="189"/>
    </location>
    <ligand>
        <name>ADP</name>
        <dbReference type="ChEBI" id="CHEBI:456216"/>
        <note>allosteric activator; ligand shared between dimeric partners</note>
    </ligand>
</feature>
<dbReference type="EMBL" id="DVLF01000156">
    <property type="protein sequence ID" value="HIT50357.1"/>
    <property type="molecule type" value="Genomic_DNA"/>
</dbReference>
<protein>
    <recommendedName>
        <fullName evidence="15">ATP-dependent 6-phosphofructokinase</fullName>
        <shortName evidence="15">ATP-PFK</shortName>
        <shortName evidence="15">Phosphofructokinase</shortName>
        <ecNumber evidence="15">2.7.1.11</ecNumber>
    </recommendedName>
    <alternativeName>
        <fullName evidence="15">Phosphohexokinase</fullName>
    </alternativeName>
</protein>
<evidence type="ECO:0000256" key="1">
    <source>
        <dbReference type="ARBA" id="ARBA00001946"/>
    </source>
</evidence>
<evidence type="ECO:0000256" key="13">
    <source>
        <dbReference type="ARBA" id="ARBA00023152"/>
    </source>
</evidence>
<sequence>MIKLRIGVLTSGGDAPGMNATIRAVVRAAIASGDQVFAIYDGYKGLIEGHLEEFSRKDVSEILNKGGTILGTARLPEFKYEQVRQLAINQLKKHDIDALIAIGGDGTYTGALRLWESGIKTIGIPGTIDNDIASTDFTIGFSTALNTACEAIDKLRDTCSSHQRCSIIEVMGRYCGDLALYSGICCGAEYIITKDTGLDKEKLLADLKANRLAGRRHAIVVISENLTDVYQLAKEVETYSGYECRATILGYIQRGGCPTPEDRLLAARLGKYAVDLLHENIFGVAVGVIHDKLHYTPLAEALKMQSKSNEELENLVQKIS</sequence>
<feature type="binding site" evidence="15">
    <location>
        <begin position="23"/>
        <end position="27"/>
    </location>
    <ligand>
        <name>ADP</name>
        <dbReference type="ChEBI" id="CHEBI:456216"/>
        <note>allosteric activator; ligand shared between dimeric partners</note>
    </ligand>
</feature>
<keyword evidence="6 15" id="KW-0021">Allosteric enzyme</keyword>
<reference evidence="17" key="1">
    <citation type="submission" date="2020-10" db="EMBL/GenBank/DDBJ databases">
        <authorList>
            <person name="Gilroy R."/>
        </authorList>
    </citation>
    <scope>NUCLEOTIDE SEQUENCE</scope>
    <source>
        <strain evidence="17">ChiW17-6978</strain>
    </source>
</reference>
<dbReference type="PIRSF" id="PIRSF000532">
    <property type="entry name" value="ATP_PFK_prok"/>
    <property type="match status" value="1"/>
</dbReference>
<feature type="binding site" description="in other chain" evidence="15">
    <location>
        <begin position="171"/>
        <end position="173"/>
    </location>
    <ligand>
        <name>substrate</name>
        <note>ligand shared between dimeric partners</note>
    </ligand>
</feature>
<proteinExistence type="inferred from homology"/>
<dbReference type="GO" id="GO:0030388">
    <property type="term" value="P:fructose 1,6-bisphosphate metabolic process"/>
    <property type="evidence" value="ECO:0007669"/>
    <property type="project" value="TreeGrafter"/>
</dbReference>
<dbReference type="Gene3D" id="3.40.50.450">
    <property type="match status" value="1"/>
</dbReference>
<comment type="function">
    <text evidence="2 15">Catalyzes the phosphorylation of D-fructose 6-phosphate to fructose 1,6-bisphosphate by ATP, the first committing step of glycolysis.</text>
</comment>
<keyword evidence="13 15" id="KW-0324">Glycolysis</keyword>
<feature type="binding site" evidence="15">
    <location>
        <begin position="74"/>
        <end position="75"/>
    </location>
    <ligand>
        <name>ATP</name>
        <dbReference type="ChEBI" id="CHEBI:30616"/>
    </ligand>
</feature>
<keyword evidence="9 15" id="KW-0547">Nucleotide-binding</keyword>
<comment type="activity regulation">
    <text evidence="15">Allosterically activated by ADP and other diphosphonucleosides, and allosterically inhibited by phosphoenolpyruvate.</text>
</comment>
<dbReference type="FunFam" id="3.40.50.450:FF:000001">
    <property type="entry name" value="ATP-dependent 6-phosphofructokinase"/>
    <property type="match status" value="1"/>
</dbReference>
<evidence type="ECO:0000256" key="2">
    <source>
        <dbReference type="ARBA" id="ARBA00002659"/>
    </source>
</evidence>
<comment type="catalytic activity">
    <reaction evidence="14 15">
        <text>beta-D-fructose 6-phosphate + ATP = beta-D-fructose 1,6-bisphosphate + ADP + H(+)</text>
        <dbReference type="Rhea" id="RHEA:16109"/>
        <dbReference type="ChEBI" id="CHEBI:15378"/>
        <dbReference type="ChEBI" id="CHEBI:30616"/>
        <dbReference type="ChEBI" id="CHEBI:32966"/>
        <dbReference type="ChEBI" id="CHEBI:57634"/>
        <dbReference type="ChEBI" id="CHEBI:456216"/>
        <dbReference type="EC" id="2.7.1.11"/>
    </reaction>
</comment>